<organism evidence="1 2">
    <name type="scientific">Caenorhabditis auriculariae</name>
    <dbReference type="NCBI Taxonomy" id="2777116"/>
    <lineage>
        <taxon>Eukaryota</taxon>
        <taxon>Metazoa</taxon>
        <taxon>Ecdysozoa</taxon>
        <taxon>Nematoda</taxon>
        <taxon>Chromadorea</taxon>
        <taxon>Rhabditida</taxon>
        <taxon>Rhabditina</taxon>
        <taxon>Rhabditomorpha</taxon>
        <taxon>Rhabditoidea</taxon>
        <taxon>Rhabditidae</taxon>
        <taxon>Peloderinae</taxon>
        <taxon>Caenorhabditis</taxon>
    </lineage>
</organism>
<comment type="caution">
    <text evidence="1">The sequence shown here is derived from an EMBL/GenBank/DDBJ whole genome shotgun (WGS) entry which is preliminary data.</text>
</comment>
<dbReference type="OrthoDB" id="5907235at2759"/>
<sequence length="157" mass="17688">MFNFYESSLLLLQRLSRSVAGSAFLERCRHFVLSAAWSGCSFVALRSSFSVFIHLLLGRPLGRFPSTSSVWLVFAMDVGSDRRTWPNHLRRFSRSFSRIVATPNLYLMSSFFTWSSLMTPAVQRSIVVSMTANFALSFAVAGQRSVPYIATGRITVR</sequence>
<evidence type="ECO:0000313" key="2">
    <source>
        <dbReference type="Proteomes" id="UP000835052"/>
    </source>
</evidence>
<gene>
    <name evidence="1" type="ORF">CAUJ_LOCUS1367</name>
</gene>
<protein>
    <submittedName>
        <fullName evidence="1">Uncharacterized protein</fullName>
    </submittedName>
</protein>
<dbReference type="AlphaFoldDB" id="A0A8S1GRQ0"/>
<evidence type="ECO:0000313" key="1">
    <source>
        <dbReference type="EMBL" id="CAD6185448.1"/>
    </source>
</evidence>
<name>A0A8S1GRQ0_9PELO</name>
<dbReference type="Proteomes" id="UP000835052">
    <property type="component" value="Unassembled WGS sequence"/>
</dbReference>
<proteinExistence type="predicted"/>
<reference evidence="1" key="1">
    <citation type="submission" date="2020-10" db="EMBL/GenBank/DDBJ databases">
        <authorList>
            <person name="Kikuchi T."/>
        </authorList>
    </citation>
    <scope>NUCLEOTIDE SEQUENCE</scope>
    <source>
        <strain evidence="1">NKZ352</strain>
    </source>
</reference>
<accession>A0A8S1GRQ0</accession>
<dbReference type="EMBL" id="CAJGYM010000002">
    <property type="protein sequence ID" value="CAD6185448.1"/>
    <property type="molecule type" value="Genomic_DNA"/>
</dbReference>
<keyword evidence="2" id="KW-1185">Reference proteome</keyword>